<feature type="compositionally biased region" description="Basic and acidic residues" evidence="1">
    <location>
        <begin position="54"/>
        <end position="72"/>
    </location>
</feature>
<accession>A0ABN9QLP4</accession>
<feature type="non-terminal residue" evidence="2">
    <location>
        <position position="1"/>
    </location>
</feature>
<evidence type="ECO:0000313" key="2">
    <source>
        <dbReference type="EMBL" id="CAK0805878.1"/>
    </source>
</evidence>
<evidence type="ECO:0000313" key="3">
    <source>
        <dbReference type="Proteomes" id="UP001189429"/>
    </source>
</evidence>
<dbReference type="EMBL" id="CAUYUJ010003579">
    <property type="protein sequence ID" value="CAK0805878.1"/>
    <property type="molecule type" value="Genomic_DNA"/>
</dbReference>
<keyword evidence="3" id="KW-1185">Reference proteome</keyword>
<evidence type="ECO:0000256" key="1">
    <source>
        <dbReference type="SAM" id="MobiDB-lite"/>
    </source>
</evidence>
<organism evidence="2 3">
    <name type="scientific">Prorocentrum cordatum</name>
    <dbReference type="NCBI Taxonomy" id="2364126"/>
    <lineage>
        <taxon>Eukaryota</taxon>
        <taxon>Sar</taxon>
        <taxon>Alveolata</taxon>
        <taxon>Dinophyceae</taxon>
        <taxon>Prorocentrales</taxon>
        <taxon>Prorocentraceae</taxon>
        <taxon>Prorocentrum</taxon>
    </lineage>
</organism>
<dbReference type="Proteomes" id="UP001189429">
    <property type="component" value="Unassembled WGS sequence"/>
</dbReference>
<comment type="caution">
    <text evidence="2">The sequence shown here is derived from an EMBL/GenBank/DDBJ whole genome shotgun (WGS) entry which is preliminary data.</text>
</comment>
<feature type="region of interest" description="Disordered" evidence="1">
    <location>
        <begin position="54"/>
        <end position="97"/>
    </location>
</feature>
<sequence length="259" mass="27504">AGVVLMLSQYCCPGMWLAGVIAPPPGLTPMRRTRQRRRERPEVAEGRVFRVLHDGGHRGADGARGARRELPGEQRGGLRGGEAGDDQRPAPLDHGLPEGPDLLWFDVTVKGPLETAAGLLRGSGGGLADDIQAAVSQAHALTEHATGVLLGYAATAQQLSSRVMPGLRVAMSDLKTTRTSVANLLGMVQGCLTADPRAAARESRRRYVRLLEQVSSIFQQVSFARDRRRRRRGGCGLAAGRGARRGGVGRGAETLGHGS</sequence>
<name>A0ABN9QLP4_9DINO</name>
<feature type="region of interest" description="Disordered" evidence="1">
    <location>
        <begin position="234"/>
        <end position="259"/>
    </location>
</feature>
<gene>
    <name evidence="2" type="ORF">PCOR1329_LOCUS12291</name>
</gene>
<proteinExistence type="predicted"/>
<feature type="compositionally biased region" description="Gly residues" evidence="1">
    <location>
        <begin position="234"/>
        <end position="250"/>
    </location>
</feature>
<protein>
    <submittedName>
        <fullName evidence="2">Uncharacterized protein</fullName>
    </submittedName>
</protein>
<reference evidence="2" key="1">
    <citation type="submission" date="2023-10" db="EMBL/GenBank/DDBJ databases">
        <authorList>
            <person name="Chen Y."/>
            <person name="Shah S."/>
            <person name="Dougan E. K."/>
            <person name="Thang M."/>
            <person name="Chan C."/>
        </authorList>
    </citation>
    <scope>NUCLEOTIDE SEQUENCE [LARGE SCALE GENOMIC DNA]</scope>
</reference>